<evidence type="ECO:0000256" key="4">
    <source>
        <dbReference type="ARBA" id="ARBA00022651"/>
    </source>
</evidence>
<evidence type="ECO:0000256" key="2">
    <source>
        <dbReference type="ARBA" id="ARBA00013091"/>
    </source>
</evidence>
<protein>
    <recommendedName>
        <fullName evidence="2">feruloyl esterase</fullName>
        <ecNumber evidence="2">3.1.1.73</ecNumber>
    </recommendedName>
</protein>
<evidence type="ECO:0000313" key="10">
    <source>
        <dbReference type="EMBL" id="ORX41999.1"/>
    </source>
</evidence>
<evidence type="ECO:0000313" key="11">
    <source>
        <dbReference type="Proteomes" id="UP000193719"/>
    </source>
</evidence>
<reference evidence="10 11" key="1">
    <citation type="submission" date="2016-08" db="EMBL/GenBank/DDBJ databases">
        <title>Genomes of anaerobic fungi encode conserved fungal cellulosomes for biomass hydrolysis.</title>
        <authorList>
            <consortium name="DOE Joint Genome Institute"/>
            <person name="Haitjema C.H."/>
            <person name="Gilmore S.P."/>
            <person name="Henske J.K."/>
            <person name="Solomon K.V."/>
            <person name="De Groot R."/>
            <person name="Kuo A."/>
            <person name="Mondo S.J."/>
            <person name="Salamov A.A."/>
            <person name="Labutti K."/>
            <person name="Zhao Z."/>
            <person name="Chiniquy J."/>
            <person name="Barry K."/>
            <person name="Brewer H.M."/>
            <person name="Purvine S.O."/>
            <person name="Wright A.T."/>
            <person name="Boxma B."/>
            <person name="Van Alen T."/>
            <person name="Hackstein J.H."/>
            <person name="Baker S.E."/>
            <person name="Grigoriev I.V."/>
            <person name="O'Malley M.A."/>
        </authorList>
    </citation>
    <scope>NUCLEOTIDE SEQUENCE [LARGE SCALE GENOMIC DNA]</scope>
    <source>
        <strain evidence="11">finn</strain>
    </source>
</reference>
<organism evidence="10 11">
    <name type="scientific">Piromyces finnis</name>
    <dbReference type="NCBI Taxonomy" id="1754191"/>
    <lineage>
        <taxon>Eukaryota</taxon>
        <taxon>Fungi</taxon>
        <taxon>Fungi incertae sedis</taxon>
        <taxon>Chytridiomycota</taxon>
        <taxon>Chytridiomycota incertae sedis</taxon>
        <taxon>Neocallimastigomycetes</taxon>
        <taxon>Neocallimastigales</taxon>
        <taxon>Neocallimastigaceae</taxon>
        <taxon>Piromyces</taxon>
    </lineage>
</organism>
<dbReference type="GO" id="GO:0005576">
    <property type="term" value="C:extracellular region"/>
    <property type="evidence" value="ECO:0007669"/>
    <property type="project" value="UniProtKB-SubCell"/>
</dbReference>
<dbReference type="AlphaFoldDB" id="A0A1Y1UWK4"/>
<keyword evidence="5" id="KW-0732">Signal</keyword>
<dbReference type="EMBL" id="MCFH01000073">
    <property type="protein sequence ID" value="ORX41999.1"/>
    <property type="molecule type" value="Genomic_DNA"/>
</dbReference>
<dbReference type="OrthoDB" id="424610at2759"/>
<dbReference type="PANTHER" id="PTHR38050">
    <property type="match status" value="1"/>
</dbReference>
<feature type="non-terminal residue" evidence="10">
    <location>
        <position position="1"/>
    </location>
</feature>
<sequence>QNQSQYQGGQSSYPYPLKNAPVPSKGCGKTPSLPKSGSFDFSWFQGIRTVRIDVPENYDNNKPYRLIFGMHCLGGWGGGVQQEGYYGLKPLDTQNTSIFIAPEGILGQLPWSRAEYTMFDELLEKLKDDFCIDESRVFSTGFSYGSMFTNGLSWNHQKVLRAVAVYETAERDIWLPEHTGDGIGWMGVLGFEDGVCTAEMGRNARDIILKHNSVGGVAVQEKAEEAERGGPHKCYDYKTVDEKFPVRWCTESGGHIWDHKDPGQNQSWVPQATWDFFNQF</sequence>
<name>A0A1Y1UWK4_9FUNG</name>
<dbReference type="SUPFAM" id="SSF53474">
    <property type="entry name" value="alpha/beta-Hydrolases"/>
    <property type="match status" value="2"/>
</dbReference>
<comment type="caution">
    <text evidence="10">The sequence shown here is derived from an EMBL/GenBank/DDBJ whole genome shotgun (WGS) entry which is preliminary data.</text>
</comment>
<keyword evidence="11" id="KW-1185">Reference proteome</keyword>
<evidence type="ECO:0000256" key="9">
    <source>
        <dbReference type="ARBA" id="ARBA00034075"/>
    </source>
</evidence>
<dbReference type="InterPro" id="IPR029058">
    <property type="entry name" value="AB_hydrolase_fold"/>
</dbReference>
<dbReference type="GO" id="GO:0030600">
    <property type="term" value="F:feruloyl esterase activity"/>
    <property type="evidence" value="ECO:0007669"/>
    <property type="project" value="UniProtKB-EC"/>
</dbReference>
<dbReference type="PANTHER" id="PTHR38050:SF2">
    <property type="entry name" value="FERULOYL ESTERASE C-RELATED"/>
    <property type="match status" value="1"/>
</dbReference>
<dbReference type="InterPro" id="IPR043595">
    <property type="entry name" value="FaeB/C/D"/>
</dbReference>
<keyword evidence="4" id="KW-0858">Xylan degradation</keyword>
<gene>
    <name evidence="10" type="ORF">BCR36DRAFT_239386</name>
</gene>
<dbReference type="Proteomes" id="UP000193719">
    <property type="component" value="Unassembled WGS sequence"/>
</dbReference>
<dbReference type="EC" id="3.1.1.73" evidence="2"/>
<evidence type="ECO:0000256" key="3">
    <source>
        <dbReference type="ARBA" id="ARBA00022525"/>
    </source>
</evidence>
<evidence type="ECO:0000256" key="8">
    <source>
        <dbReference type="ARBA" id="ARBA00023326"/>
    </source>
</evidence>
<evidence type="ECO:0000256" key="1">
    <source>
        <dbReference type="ARBA" id="ARBA00004613"/>
    </source>
</evidence>
<reference evidence="10 11" key="2">
    <citation type="submission" date="2016-08" db="EMBL/GenBank/DDBJ databases">
        <title>Pervasive Adenine N6-methylation of Active Genes in Fungi.</title>
        <authorList>
            <consortium name="DOE Joint Genome Institute"/>
            <person name="Mondo S.J."/>
            <person name="Dannebaum R.O."/>
            <person name="Kuo R.C."/>
            <person name="Labutti K."/>
            <person name="Haridas S."/>
            <person name="Kuo A."/>
            <person name="Salamov A."/>
            <person name="Ahrendt S.R."/>
            <person name="Lipzen A."/>
            <person name="Sullivan W."/>
            <person name="Andreopoulos W.B."/>
            <person name="Clum A."/>
            <person name="Lindquist E."/>
            <person name="Daum C."/>
            <person name="Ramamoorthy G.K."/>
            <person name="Gryganskyi A."/>
            <person name="Culley D."/>
            <person name="Magnuson J.K."/>
            <person name="James T.Y."/>
            <person name="O'Malley M.A."/>
            <person name="Stajich J.E."/>
            <person name="Spatafora J.W."/>
            <person name="Visel A."/>
            <person name="Grigoriev I.V."/>
        </authorList>
    </citation>
    <scope>NUCLEOTIDE SEQUENCE [LARGE SCALE GENOMIC DNA]</scope>
    <source>
        <strain evidence="11">finn</strain>
    </source>
</reference>
<comment type="catalytic activity">
    <reaction evidence="9">
        <text>feruloyl-polysaccharide + H2O = ferulate + polysaccharide.</text>
        <dbReference type="EC" id="3.1.1.73"/>
    </reaction>
</comment>
<dbReference type="GO" id="GO:0045493">
    <property type="term" value="P:xylan catabolic process"/>
    <property type="evidence" value="ECO:0007669"/>
    <property type="project" value="UniProtKB-KW"/>
</dbReference>
<accession>A0A1Y1UWK4</accession>
<keyword evidence="7" id="KW-0119">Carbohydrate metabolism</keyword>
<evidence type="ECO:0000256" key="6">
    <source>
        <dbReference type="ARBA" id="ARBA00022801"/>
    </source>
</evidence>
<evidence type="ECO:0000256" key="5">
    <source>
        <dbReference type="ARBA" id="ARBA00022729"/>
    </source>
</evidence>
<dbReference type="Gene3D" id="3.40.50.1820">
    <property type="entry name" value="alpha/beta hydrolase"/>
    <property type="match status" value="1"/>
</dbReference>
<keyword evidence="3" id="KW-0964">Secreted</keyword>
<keyword evidence="8" id="KW-0624">Polysaccharide degradation</keyword>
<evidence type="ECO:0000256" key="7">
    <source>
        <dbReference type="ARBA" id="ARBA00023277"/>
    </source>
</evidence>
<dbReference type="STRING" id="1754191.A0A1Y1UWK4"/>
<feature type="non-terminal residue" evidence="10">
    <location>
        <position position="280"/>
    </location>
</feature>
<proteinExistence type="predicted"/>
<comment type="subcellular location">
    <subcellularLocation>
        <location evidence="1">Secreted</location>
    </subcellularLocation>
</comment>
<keyword evidence="6" id="KW-0378">Hydrolase</keyword>